<proteinExistence type="predicted"/>
<organism evidence="1 2">
    <name type="scientific">Fusarium decemcellulare</name>
    <dbReference type="NCBI Taxonomy" id="57161"/>
    <lineage>
        <taxon>Eukaryota</taxon>
        <taxon>Fungi</taxon>
        <taxon>Dikarya</taxon>
        <taxon>Ascomycota</taxon>
        <taxon>Pezizomycotina</taxon>
        <taxon>Sordariomycetes</taxon>
        <taxon>Hypocreomycetidae</taxon>
        <taxon>Hypocreales</taxon>
        <taxon>Nectriaceae</taxon>
        <taxon>Fusarium</taxon>
        <taxon>Fusarium decemcellulare species complex</taxon>
    </lineage>
</organism>
<comment type="caution">
    <text evidence="1">The sequence shown here is derived from an EMBL/GenBank/DDBJ whole genome shotgun (WGS) entry which is preliminary data.</text>
</comment>
<sequence>MFKLTSGFVIRLPSGNLVTESNGTNDPMVEAGITVQQVQKISQQLTNLGELIDAGTVHLPISGIPTDAMVMPQGFINPPGPSRGSIFGTQNIGYPFAEESHSEARGALFYASKLGDSWAHTDYQF</sequence>
<dbReference type="EMBL" id="JANRMS010000703">
    <property type="protein sequence ID" value="KAJ3535561.1"/>
    <property type="molecule type" value="Genomic_DNA"/>
</dbReference>
<keyword evidence="2" id="KW-1185">Reference proteome</keyword>
<accession>A0ACC1SAU6</accession>
<protein>
    <submittedName>
        <fullName evidence="1">Uncharacterized protein</fullName>
    </submittedName>
</protein>
<evidence type="ECO:0000313" key="2">
    <source>
        <dbReference type="Proteomes" id="UP001148629"/>
    </source>
</evidence>
<name>A0ACC1SAU6_9HYPO</name>
<reference evidence="1" key="1">
    <citation type="submission" date="2022-08" db="EMBL/GenBank/DDBJ databases">
        <title>Genome Sequence of Fusarium decemcellulare.</title>
        <authorList>
            <person name="Buettner E."/>
        </authorList>
    </citation>
    <scope>NUCLEOTIDE SEQUENCE</scope>
    <source>
        <strain evidence="1">Babe19</strain>
    </source>
</reference>
<dbReference type="Proteomes" id="UP001148629">
    <property type="component" value="Unassembled WGS sequence"/>
</dbReference>
<gene>
    <name evidence="1" type="ORF">NM208_g7084</name>
</gene>
<evidence type="ECO:0000313" key="1">
    <source>
        <dbReference type="EMBL" id="KAJ3535561.1"/>
    </source>
</evidence>